<dbReference type="EMBL" id="FTOH01000001">
    <property type="protein sequence ID" value="SIS45139.1"/>
    <property type="molecule type" value="Genomic_DNA"/>
</dbReference>
<evidence type="ECO:0000259" key="1">
    <source>
        <dbReference type="Pfam" id="PF12728"/>
    </source>
</evidence>
<dbReference type="InterPro" id="IPR010093">
    <property type="entry name" value="SinI_DNA-bd"/>
</dbReference>
<evidence type="ECO:0000313" key="3">
    <source>
        <dbReference type="Proteomes" id="UP000185639"/>
    </source>
</evidence>
<gene>
    <name evidence="2" type="ORF">SAMN05421686_101430</name>
</gene>
<reference evidence="3" key="1">
    <citation type="submission" date="2017-01" db="EMBL/GenBank/DDBJ databases">
        <authorList>
            <person name="Varghese N."/>
            <person name="Submissions S."/>
        </authorList>
    </citation>
    <scope>NUCLEOTIDE SEQUENCE [LARGE SCALE GENOMIC DNA]</scope>
    <source>
        <strain evidence="3">DSM 24913</strain>
    </source>
</reference>
<dbReference type="InterPro" id="IPR041657">
    <property type="entry name" value="HTH_17"/>
</dbReference>
<dbReference type="Pfam" id="PF12728">
    <property type="entry name" value="HTH_17"/>
    <property type="match status" value="1"/>
</dbReference>
<feature type="domain" description="Helix-turn-helix" evidence="1">
    <location>
        <begin position="7"/>
        <end position="57"/>
    </location>
</feature>
<proteinExistence type="predicted"/>
<dbReference type="STRING" id="484498.SAMN05421686_101430"/>
<dbReference type="SUPFAM" id="SSF46955">
    <property type="entry name" value="Putative DNA-binding domain"/>
    <property type="match status" value="1"/>
</dbReference>
<dbReference type="RefSeq" id="WP_068442183.1">
    <property type="nucleotide sequence ID" value="NZ_CAJWBH010000003.1"/>
</dbReference>
<dbReference type="GO" id="GO:0003677">
    <property type="term" value="F:DNA binding"/>
    <property type="evidence" value="ECO:0007669"/>
    <property type="project" value="InterPro"/>
</dbReference>
<name>A0A1N7J749_9GAMM</name>
<accession>A0A1N7J749</accession>
<organism evidence="2 3">
    <name type="scientific">Thalassolituus maritimus</name>
    <dbReference type="NCBI Taxonomy" id="484498"/>
    <lineage>
        <taxon>Bacteria</taxon>
        <taxon>Pseudomonadati</taxon>
        <taxon>Pseudomonadota</taxon>
        <taxon>Gammaproteobacteria</taxon>
        <taxon>Oceanospirillales</taxon>
        <taxon>Oceanospirillaceae</taxon>
        <taxon>Thalassolituus</taxon>
    </lineage>
</organism>
<dbReference type="Proteomes" id="UP000185639">
    <property type="component" value="Unassembled WGS sequence"/>
</dbReference>
<dbReference type="InterPro" id="IPR009061">
    <property type="entry name" value="DNA-bd_dom_put_sf"/>
</dbReference>
<sequence length="181" mass="20298">MREKQALTTGEVAKYCGVNFRTVIRWIERGHLDAYKLPGRGDNRIPVESFVDFLNNNNMPVPEELDSGGHKLVLLADVDEVSTEIASCVRRAGWDLLVTQDPVHFGFLISQNQPAAIAITRPEFEESVRRVVRDGDHKEMLCISICGSGDGAQGLKDGWLHLRWPQDQQQFILQLTSNQAA</sequence>
<evidence type="ECO:0000313" key="2">
    <source>
        <dbReference type="EMBL" id="SIS45139.1"/>
    </source>
</evidence>
<dbReference type="AlphaFoldDB" id="A0A1N7J749"/>
<protein>
    <submittedName>
        <fullName evidence="2">DNA binding domain-containing protein, excisionase family</fullName>
    </submittedName>
</protein>
<keyword evidence="3" id="KW-1185">Reference proteome</keyword>
<dbReference type="NCBIfam" id="TIGR01764">
    <property type="entry name" value="excise"/>
    <property type="match status" value="1"/>
</dbReference>
<dbReference type="OrthoDB" id="5703386at2"/>